<comment type="similarity">
    <text evidence="3">Belongs to the HARBI1 family.</text>
</comment>
<accession>A0AA38I7M5</accession>
<dbReference type="InterPro" id="IPR027806">
    <property type="entry name" value="HARBI1_dom"/>
</dbReference>
<dbReference type="InterPro" id="IPR045249">
    <property type="entry name" value="HARBI1-like"/>
</dbReference>
<evidence type="ECO:0000313" key="10">
    <source>
        <dbReference type="Proteomes" id="UP001168821"/>
    </source>
</evidence>
<evidence type="ECO:0000256" key="5">
    <source>
        <dbReference type="ARBA" id="ARBA00022723"/>
    </source>
</evidence>
<evidence type="ECO:0000256" key="2">
    <source>
        <dbReference type="ARBA" id="ARBA00004123"/>
    </source>
</evidence>
<dbReference type="PANTHER" id="PTHR22930">
    <property type="match status" value="1"/>
</dbReference>
<comment type="caution">
    <text evidence="9">The sequence shown here is derived from an EMBL/GenBank/DDBJ whole genome shotgun (WGS) entry which is preliminary data.</text>
</comment>
<comment type="cofactor">
    <cofactor evidence="1">
        <name>a divalent metal cation</name>
        <dbReference type="ChEBI" id="CHEBI:60240"/>
    </cofactor>
</comment>
<name>A0AA38I7M5_9CUCU</name>
<evidence type="ECO:0000259" key="8">
    <source>
        <dbReference type="Pfam" id="PF13359"/>
    </source>
</evidence>
<dbReference type="Pfam" id="PF13359">
    <property type="entry name" value="DDE_Tnp_4"/>
    <property type="match status" value="1"/>
</dbReference>
<sequence>MLCDLVQQAVLNAEEEIEIAAQRHRPPRFHTRDDPFQLLSDAAFLKMYRMTKELAQNIIDLVDPYIVPQTRFYQRYQFPGVIGCVDCTHVAIVPPKSNDAVYPEHIYVNRKNYHSINVQLVCDANLRILNNNSNVLDFLQNLHTRGHSTYYVLGDSGYALRPWHMTPIQNAVPNTPEGRYNESCLLKHRVLHYHPEKAGKIIMACVVLHNMCIANNVEEPEDNDEVEVDFGMNVNDEQIAHNERVNPQLAAGRTM</sequence>
<reference evidence="9" key="1">
    <citation type="journal article" date="2023" name="G3 (Bethesda)">
        <title>Whole genome assemblies of Zophobas morio and Tenebrio molitor.</title>
        <authorList>
            <person name="Kaur S."/>
            <person name="Stinson S.A."/>
            <person name="diCenzo G.C."/>
        </authorList>
    </citation>
    <scope>NUCLEOTIDE SEQUENCE</scope>
    <source>
        <strain evidence="9">QUZm001</strain>
    </source>
</reference>
<dbReference type="Proteomes" id="UP001168821">
    <property type="component" value="Unassembled WGS sequence"/>
</dbReference>
<dbReference type="GO" id="GO:0046872">
    <property type="term" value="F:metal ion binding"/>
    <property type="evidence" value="ECO:0007669"/>
    <property type="project" value="UniProtKB-KW"/>
</dbReference>
<evidence type="ECO:0000256" key="4">
    <source>
        <dbReference type="ARBA" id="ARBA00022722"/>
    </source>
</evidence>
<organism evidence="9 10">
    <name type="scientific">Zophobas morio</name>
    <dbReference type="NCBI Taxonomy" id="2755281"/>
    <lineage>
        <taxon>Eukaryota</taxon>
        <taxon>Metazoa</taxon>
        <taxon>Ecdysozoa</taxon>
        <taxon>Arthropoda</taxon>
        <taxon>Hexapoda</taxon>
        <taxon>Insecta</taxon>
        <taxon>Pterygota</taxon>
        <taxon>Neoptera</taxon>
        <taxon>Endopterygota</taxon>
        <taxon>Coleoptera</taxon>
        <taxon>Polyphaga</taxon>
        <taxon>Cucujiformia</taxon>
        <taxon>Tenebrionidae</taxon>
        <taxon>Zophobas</taxon>
    </lineage>
</organism>
<keyword evidence="5" id="KW-0479">Metal-binding</keyword>
<protein>
    <recommendedName>
        <fullName evidence="8">DDE Tnp4 domain-containing protein</fullName>
    </recommendedName>
</protein>
<feature type="domain" description="DDE Tnp4" evidence="8">
    <location>
        <begin position="85"/>
        <end position="173"/>
    </location>
</feature>
<gene>
    <name evidence="9" type="ORF">Zmor_021388</name>
</gene>
<keyword evidence="4" id="KW-0540">Nuclease</keyword>
<dbReference type="EMBL" id="JALNTZ010000006">
    <property type="protein sequence ID" value="KAJ3649661.1"/>
    <property type="molecule type" value="Genomic_DNA"/>
</dbReference>
<evidence type="ECO:0000256" key="7">
    <source>
        <dbReference type="ARBA" id="ARBA00023242"/>
    </source>
</evidence>
<dbReference type="GO" id="GO:0016787">
    <property type="term" value="F:hydrolase activity"/>
    <property type="evidence" value="ECO:0007669"/>
    <property type="project" value="UniProtKB-KW"/>
</dbReference>
<evidence type="ECO:0000256" key="6">
    <source>
        <dbReference type="ARBA" id="ARBA00022801"/>
    </source>
</evidence>
<dbReference type="PANTHER" id="PTHR22930:SF250">
    <property type="entry name" value="NUCLEASE HARBI1-LIKE PROTEIN"/>
    <property type="match status" value="1"/>
</dbReference>
<evidence type="ECO:0000256" key="1">
    <source>
        <dbReference type="ARBA" id="ARBA00001968"/>
    </source>
</evidence>
<evidence type="ECO:0000313" key="9">
    <source>
        <dbReference type="EMBL" id="KAJ3649661.1"/>
    </source>
</evidence>
<dbReference type="AlphaFoldDB" id="A0AA38I7M5"/>
<keyword evidence="6" id="KW-0378">Hydrolase</keyword>
<comment type="subcellular location">
    <subcellularLocation>
        <location evidence="2">Nucleus</location>
    </subcellularLocation>
</comment>
<dbReference type="GO" id="GO:0004518">
    <property type="term" value="F:nuclease activity"/>
    <property type="evidence" value="ECO:0007669"/>
    <property type="project" value="UniProtKB-KW"/>
</dbReference>
<proteinExistence type="inferred from homology"/>
<dbReference type="GO" id="GO:0005634">
    <property type="term" value="C:nucleus"/>
    <property type="evidence" value="ECO:0007669"/>
    <property type="project" value="UniProtKB-SubCell"/>
</dbReference>
<keyword evidence="7" id="KW-0539">Nucleus</keyword>
<keyword evidence="10" id="KW-1185">Reference proteome</keyword>
<evidence type="ECO:0000256" key="3">
    <source>
        <dbReference type="ARBA" id="ARBA00006958"/>
    </source>
</evidence>